<protein>
    <submittedName>
        <fullName evidence="2">Uncharacterized protein</fullName>
    </submittedName>
</protein>
<dbReference type="EMBL" id="AZBU02000002">
    <property type="protein sequence ID" value="TKR92283.1"/>
    <property type="molecule type" value="Genomic_DNA"/>
</dbReference>
<dbReference type="AlphaFoldDB" id="A0A4U5P8J1"/>
<organism evidence="2">
    <name type="scientific">Steinernema carpocapsae</name>
    <name type="common">Entomopathogenic nematode</name>
    <dbReference type="NCBI Taxonomy" id="34508"/>
    <lineage>
        <taxon>Eukaryota</taxon>
        <taxon>Metazoa</taxon>
        <taxon>Ecdysozoa</taxon>
        <taxon>Nematoda</taxon>
        <taxon>Chromadorea</taxon>
        <taxon>Rhabditida</taxon>
        <taxon>Tylenchina</taxon>
        <taxon>Panagrolaimomorpha</taxon>
        <taxon>Strongyloidoidea</taxon>
        <taxon>Steinernematidae</taxon>
        <taxon>Steinernema</taxon>
    </lineage>
</organism>
<reference evidence="2" key="1">
    <citation type="submission" date="2013-11" db="EMBL/GenBank/DDBJ databases">
        <authorList>
            <person name="Sternberg P."/>
            <person name="Dillman A."/>
            <person name="Macchietto M."/>
        </authorList>
    </citation>
    <scope>NUCLEOTIDE SEQUENCE</scope>
    <source>
        <strain evidence="2">ALL</strain>
    </source>
</reference>
<reference evidence="2" key="2">
    <citation type="journal article" date="2015" name="Genome Biol.">
        <title>Comparative genomics of Steinernema reveals deeply conserved gene regulatory networks.</title>
        <authorList>
            <person name="Dillman A.R."/>
            <person name="Macchietto M."/>
            <person name="Porter C.F."/>
            <person name="Rogers A."/>
            <person name="Williams B."/>
            <person name="Antoshechkin I."/>
            <person name="Lee M.M."/>
            <person name="Goodwin Z."/>
            <person name="Lu X."/>
            <person name="Lewis E.E."/>
            <person name="Goodrich-Blair H."/>
            <person name="Stock S.P."/>
            <person name="Adams B.J."/>
            <person name="Sternberg P.W."/>
            <person name="Mortazavi A."/>
        </authorList>
    </citation>
    <scope>NUCLEOTIDE SEQUENCE [LARGE SCALE GENOMIC DNA]</scope>
    <source>
        <strain evidence="2">ALL</strain>
    </source>
</reference>
<evidence type="ECO:0000256" key="1">
    <source>
        <dbReference type="SAM" id="MobiDB-lite"/>
    </source>
</evidence>
<evidence type="ECO:0000313" key="2">
    <source>
        <dbReference type="EMBL" id="TKR92283.1"/>
    </source>
</evidence>
<accession>A0A4U5P8J1</accession>
<name>A0A4U5P8J1_STECR</name>
<proteinExistence type="predicted"/>
<feature type="region of interest" description="Disordered" evidence="1">
    <location>
        <begin position="40"/>
        <end position="133"/>
    </location>
</feature>
<reference evidence="2" key="3">
    <citation type="journal article" date="2019" name="G3 (Bethesda)">
        <title>Hybrid Assembly of the Genome of the Entomopathogenic Nematode Steinernema carpocapsae Identifies the X-Chromosome.</title>
        <authorList>
            <person name="Serra L."/>
            <person name="Macchietto M."/>
            <person name="Macias-Munoz A."/>
            <person name="McGill C.J."/>
            <person name="Rodriguez I.M."/>
            <person name="Rodriguez B."/>
            <person name="Murad R."/>
            <person name="Mortazavi A."/>
        </authorList>
    </citation>
    <scope>NUCLEOTIDE SEQUENCE</scope>
    <source>
        <strain evidence="2">ALL</strain>
    </source>
</reference>
<gene>
    <name evidence="2" type="ORF">L596_006967</name>
</gene>
<comment type="caution">
    <text evidence="2">The sequence shown here is derived from an EMBL/GenBank/DDBJ whole genome shotgun (WGS) entry which is preliminary data.</text>
</comment>
<sequence>MRAVQLQPKRCFQNAREKTKFASLINIPLTTLKSGALFTAATGGHPGGRRGGETGRDVASQERRNQVNPSRGLCPLPVTRVDRSPRSRRSLNRFNSEKETRRRGPVPGKGNLDSFPFPDQTSHAARSPREARA</sequence>
<feature type="compositionally biased region" description="Basic and acidic residues" evidence="1">
    <location>
        <begin position="50"/>
        <end position="65"/>
    </location>
</feature>